<evidence type="ECO:0000313" key="3">
    <source>
        <dbReference type="EMBL" id="GGF28445.1"/>
    </source>
</evidence>
<keyword evidence="1" id="KW-0812">Transmembrane</keyword>
<name>A0A8J3E6B3_9PROT</name>
<evidence type="ECO:0000259" key="2">
    <source>
        <dbReference type="Pfam" id="PF02517"/>
    </source>
</evidence>
<feature type="transmembrane region" description="Helical" evidence="1">
    <location>
        <begin position="36"/>
        <end position="56"/>
    </location>
</feature>
<feature type="transmembrane region" description="Helical" evidence="1">
    <location>
        <begin position="182"/>
        <end position="201"/>
    </location>
</feature>
<reference evidence="3" key="1">
    <citation type="journal article" date="2014" name="Int. J. Syst. Evol. Microbiol.">
        <title>Complete genome sequence of Corynebacterium casei LMG S-19264T (=DSM 44701T), isolated from a smear-ripened cheese.</title>
        <authorList>
            <consortium name="US DOE Joint Genome Institute (JGI-PGF)"/>
            <person name="Walter F."/>
            <person name="Albersmeier A."/>
            <person name="Kalinowski J."/>
            <person name="Ruckert C."/>
        </authorList>
    </citation>
    <scope>NUCLEOTIDE SEQUENCE</scope>
    <source>
        <strain evidence="3">CGMCC 1.15725</strain>
    </source>
</reference>
<dbReference type="RefSeq" id="WP_189048665.1">
    <property type="nucleotide sequence ID" value="NZ_BMJQ01000010.1"/>
</dbReference>
<feature type="domain" description="CAAX prenyl protease 2/Lysostaphin resistance protein A-like" evidence="2">
    <location>
        <begin position="98"/>
        <end position="194"/>
    </location>
</feature>
<proteinExistence type="predicted"/>
<dbReference type="PANTHER" id="PTHR43592">
    <property type="entry name" value="CAAX AMINO TERMINAL PROTEASE"/>
    <property type="match status" value="1"/>
</dbReference>
<evidence type="ECO:0000256" key="1">
    <source>
        <dbReference type="SAM" id="Phobius"/>
    </source>
</evidence>
<dbReference type="AlphaFoldDB" id="A0A8J3E6B3"/>
<feature type="transmembrane region" description="Helical" evidence="1">
    <location>
        <begin position="63"/>
        <end position="80"/>
    </location>
</feature>
<feature type="transmembrane region" description="Helical" evidence="1">
    <location>
        <begin position="213"/>
        <end position="233"/>
    </location>
</feature>
<dbReference type="Pfam" id="PF02517">
    <property type="entry name" value="Rce1-like"/>
    <property type="match status" value="1"/>
</dbReference>
<accession>A0A8J3E6B3</accession>
<keyword evidence="1" id="KW-0472">Membrane</keyword>
<dbReference type="GO" id="GO:0004175">
    <property type="term" value="F:endopeptidase activity"/>
    <property type="evidence" value="ECO:0007669"/>
    <property type="project" value="UniProtKB-ARBA"/>
</dbReference>
<dbReference type="EMBL" id="BMJQ01000010">
    <property type="protein sequence ID" value="GGF28445.1"/>
    <property type="molecule type" value="Genomic_DNA"/>
</dbReference>
<feature type="transmembrane region" description="Helical" evidence="1">
    <location>
        <begin position="133"/>
        <end position="151"/>
    </location>
</feature>
<dbReference type="GO" id="GO:0080120">
    <property type="term" value="P:CAAX-box protein maturation"/>
    <property type="evidence" value="ECO:0007669"/>
    <property type="project" value="UniProtKB-ARBA"/>
</dbReference>
<protein>
    <recommendedName>
        <fullName evidence="2">CAAX prenyl protease 2/Lysostaphin resistance protein A-like domain-containing protein</fullName>
    </recommendedName>
</protein>
<reference evidence="3" key="2">
    <citation type="submission" date="2020-09" db="EMBL/GenBank/DDBJ databases">
        <authorList>
            <person name="Sun Q."/>
            <person name="Zhou Y."/>
        </authorList>
    </citation>
    <scope>NUCLEOTIDE SEQUENCE</scope>
    <source>
        <strain evidence="3">CGMCC 1.15725</strain>
    </source>
</reference>
<keyword evidence="1" id="KW-1133">Transmembrane helix</keyword>
<dbReference type="InterPro" id="IPR003675">
    <property type="entry name" value="Rce1/LyrA-like_dom"/>
</dbReference>
<organism evidence="3 4">
    <name type="scientific">Aliidongia dinghuensis</name>
    <dbReference type="NCBI Taxonomy" id="1867774"/>
    <lineage>
        <taxon>Bacteria</taxon>
        <taxon>Pseudomonadati</taxon>
        <taxon>Pseudomonadota</taxon>
        <taxon>Alphaproteobacteria</taxon>
        <taxon>Rhodospirillales</taxon>
        <taxon>Dongiaceae</taxon>
        <taxon>Aliidongia</taxon>
    </lineage>
</organism>
<gene>
    <name evidence="3" type="ORF">GCM10011611_38110</name>
</gene>
<dbReference type="Proteomes" id="UP000646365">
    <property type="component" value="Unassembled WGS sequence"/>
</dbReference>
<comment type="caution">
    <text evidence="3">The sequence shown here is derived from an EMBL/GenBank/DDBJ whole genome shotgun (WGS) entry which is preliminary data.</text>
</comment>
<evidence type="ECO:0000313" key="4">
    <source>
        <dbReference type="Proteomes" id="UP000646365"/>
    </source>
</evidence>
<dbReference type="PANTHER" id="PTHR43592:SF15">
    <property type="entry name" value="CAAX AMINO TERMINAL PROTEASE FAMILY PROTEIN"/>
    <property type="match status" value="1"/>
</dbReference>
<sequence length="247" mass="26244">MRQIGLAAGTALLIVVWELAVQAIILAVGWQPGELALYASDKVGFALLLALALTIARHWRTSGFMGPLAISRWWLLWPIWFDAAVPLTQGLAEDSPRYLAGWAAVSLAVGFGEEGLFRGVLMPQLGLDRPRRAIIVSSVLFGAIHLAGLLSPIDSRLVLAQAASVVGLGLILGAVRIRTRSLWPCMIVHAVLDFCGIASGGGVVEAMQYSDEALFSMLGAGAVAFAWGSLLCWRLPPSSAFTRPATA</sequence>
<feature type="transmembrane region" description="Helical" evidence="1">
    <location>
        <begin position="100"/>
        <end position="121"/>
    </location>
</feature>
<keyword evidence="4" id="KW-1185">Reference proteome</keyword>
<feature type="transmembrane region" description="Helical" evidence="1">
    <location>
        <begin position="157"/>
        <end position="175"/>
    </location>
</feature>